<dbReference type="PANTHER" id="PTHR42756">
    <property type="entry name" value="TRANSCRIPTIONAL REGULATOR, MARR"/>
    <property type="match status" value="1"/>
</dbReference>
<feature type="domain" description="HTH marR-type" evidence="4">
    <location>
        <begin position="5"/>
        <end position="138"/>
    </location>
</feature>
<evidence type="ECO:0000256" key="1">
    <source>
        <dbReference type="ARBA" id="ARBA00023015"/>
    </source>
</evidence>
<evidence type="ECO:0000313" key="6">
    <source>
        <dbReference type="Proteomes" id="UP000185490"/>
    </source>
</evidence>
<proteinExistence type="predicted"/>
<name>A0ABM6GCL0_9BACT</name>
<dbReference type="SUPFAM" id="SSF46785">
    <property type="entry name" value="Winged helix' DNA-binding domain"/>
    <property type="match status" value="1"/>
</dbReference>
<dbReference type="Pfam" id="PF01047">
    <property type="entry name" value="MarR"/>
    <property type="match status" value="1"/>
</dbReference>
<sequence>MNSNDFSLAFLLFSEIEKLKFQILRSEMEKYKLHPGQIPMFFIINKFPGITQKEIAEHMMVNTSTVAIMLKRLEKAGFVKKEIDENDRRYFHVYLTDKAKGIHDKLIKKVKEFEKMCFSGLSDLEMKELENLLKKIVNNLEAMKDEKTF</sequence>
<evidence type="ECO:0000259" key="4">
    <source>
        <dbReference type="PROSITE" id="PS50995"/>
    </source>
</evidence>
<evidence type="ECO:0000256" key="2">
    <source>
        <dbReference type="ARBA" id="ARBA00023125"/>
    </source>
</evidence>
<dbReference type="PRINTS" id="PR00598">
    <property type="entry name" value="HTHMARR"/>
</dbReference>
<reference evidence="5 6" key="1">
    <citation type="submission" date="2014-02" db="EMBL/GenBank/DDBJ databases">
        <title>Diversity of Thermotogales isolates from hydrothermal vents.</title>
        <authorList>
            <person name="Haverkamp T.H.A."/>
            <person name="Lossouarn J."/>
            <person name="Geslin C."/>
            <person name="Nesbo C.L."/>
        </authorList>
    </citation>
    <scope>NUCLEOTIDE SEQUENCE [LARGE SCALE GENOMIC DNA]</scope>
    <source>
        <strain evidence="5 6">431</strain>
    </source>
</reference>
<dbReference type="RefSeq" id="WP_012056373.1">
    <property type="nucleotide sequence ID" value="NZ_CP007389.1"/>
</dbReference>
<dbReference type="InterPro" id="IPR000835">
    <property type="entry name" value="HTH_MarR-typ"/>
</dbReference>
<dbReference type="Proteomes" id="UP000185490">
    <property type="component" value="Chromosome"/>
</dbReference>
<keyword evidence="3" id="KW-0804">Transcription</keyword>
<keyword evidence="2" id="KW-0238">DNA-binding</keyword>
<dbReference type="PROSITE" id="PS50995">
    <property type="entry name" value="HTH_MARR_2"/>
    <property type="match status" value="1"/>
</dbReference>
<dbReference type="SMART" id="SM00347">
    <property type="entry name" value="HTH_MARR"/>
    <property type="match status" value="1"/>
</dbReference>
<organism evidence="5 6">
    <name type="scientific">Thermosipho melanesiensis</name>
    <dbReference type="NCBI Taxonomy" id="46541"/>
    <lineage>
        <taxon>Bacteria</taxon>
        <taxon>Thermotogati</taxon>
        <taxon>Thermotogota</taxon>
        <taxon>Thermotogae</taxon>
        <taxon>Thermotogales</taxon>
        <taxon>Fervidobacteriaceae</taxon>
        <taxon>Thermosipho</taxon>
    </lineage>
</organism>
<protein>
    <submittedName>
        <fullName evidence="5">MarR family transcriptional regulator</fullName>
    </submittedName>
</protein>
<gene>
    <name evidence="5" type="ORF">BW47_00760</name>
</gene>
<dbReference type="EMBL" id="CP007389">
    <property type="protein sequence ID" value="APT73216.1"/>
    <property type="molecule type" value="Genomic_DNA"/>
</dbReference>
<dbReference type="Gene3D" id="1.10.10.10">
    <property type="entry name" value="Winged helix-like DNA-binding domain superfamily/Winged helix DNA-binding domain"/>
    <property type="match status" value="1"/>
</dbReference>
<dbReference type="PANTHER" id="PTHR42756:SF1">
    <property type="entry name" value="TRANSCRIPTIONAL REPRESSOR OF EMRAB OPERON"/>
    <property type="match status" value="1"/>
</dbReference>
<dbReference type="InterPro" id="IPR036388">
    <property type="entry name" value="WH-like_DNA-bd_sf"/>
</dbReference>
<evidence type="ECO:0000313" key="5">
    <source>
        <dbReference type="EMBL" id="APT73216.1"/>
    </source>
</evidence>
<evidence type="ECO:0000256" key="3">
    <source>
        <dbReference type="ARBA" id="ARBA00023163"/>
    </source>
</evidence>
<keyword evidence="6" id="KW-1185">Reference proteome</keyword>
<accession>A0ABM6GCL0</accession>
<keyword evidence="1" id="KW-0805">Transcription regulation</keyword>
<dbReference type="InterPro" id="IPR036390">
    <property type="entry name" value="WH_DNA-bd_sf"/>
</dbReference>